<dbReference type="PROSITE" id="PS01265">
    <property type="entry name" value="TPX"/>
    <property type="match status" value="1"/>
</dbReference>
<comment type="miscellaneous">
    <text evidence="6">The active site is a conserved redox-active cysteine residue, the peroxidatic cysteine (C(P)), which makes the nucleophilic attack on the peroxide substrate. The peroxide oxidizes the C(P)-SH to cysteine sulfenic acid (C(P)-SOH), which then reacts with another cysteine residue, the resolving cysteine (C(R)), to form a disulfide bridge. The disulfide is subsequently reduced by an appropriate electron donor to complete the catalytic cycle. In this atypical 2-Cys peroxiredoxin, C(R) is present in the same subunit to form an intramolecular disulfide. The disulfide is subsequently reduced by thioredoxin.</text>
</comment>
<organism evidence="8 9">
    <name type="scientific">Thauera chlorobenzoica</name>
    <dbReference type="NCBI Taxonomy" id="96773"/>
    <lineage>
        <taxon>Bacteria</taxon>
        <taxon>Pseudomonadati</taxon>
        <taxon>Pseudomonadota</taxon>
        <taxon>Betaproteobacteria</taxon>
        <taxon>Rhodocyclales</taxon>
        <taxon>Zoogloeaceae</taxon>
        <taxon>Thauera</taxon>
    </lineage>
</organism>
<dbReference type="KEGG" id="tcl:Tchl_0082"/>
<evidence type="ECO:0000256" key="5">
    <source>
        <dbReference type="ARBA" id="ARBA00023284"/>
    </source>
</evidence>
<accession>A0A1L6F7U9</accession>
<feature type="active site" description="Cysteine sulfenic acid (-SOH) intermediate" evidence="6">
    <location>
        <position position="105"/>
    </location>
</feature>
<dbReference type="GO" id="GO:0008379">
    <property type="term" value="F:thioredoxin peroxidase activity"/>
    <property type="evidence" value="ECO:0007669"/>
    <property type="project" value="UniProtKB-UniRule"/>
</dbReference>
<dbReference type="InterPro" id="IPR013740">
    <property type="entry name" value="Redoxin"/>
</dbReference>
<feature type="disulfide bond" description="Redox-active" evidence="6">
    <location>
        <begin position="105"/>
        <end position="139"/>
    </location>
</feature>
<dbReference type="PROSITE" id="PS51352">
    <property type="entry name" value="THIOREDOXIN_2"/>
    <property type="match status" value="1"/>
</dbReference>
<evidence type="ECO:0000259" key="7">
    <source>
        <dbReference type="PROSITE" id="PS51352"/>
    </source>
</evidence>
<protein>
    <recommendedName>
        <fullName evidence="6">Thiol peroxidase</fullName>
        <shortName evidence="6">Tpx</shortName>
        <ecNumber evidence="6">1.11.1.24</ecNumber>
    </recommendedName>
    <alternativeName>
        <fullName evidence="6">Peroxiredoxin tpx</fullName>
        <shortName evidence="6">Prx</shortName>
    </alternativeName>
    <alternativeName>
        <fullName evidence="6">Thioredoxin peroxidase</fullName>
    </alternativeName>
    <alternativeName>
        <fullName evidence="6">Thioredoxin-dependent peroxiredoxin</fullName>
    </alternativeName>
</protein>
<comment type="catalytic activity">
    <reaction evidence="6">
        <text>a hydroperoxide + [thioredoxin]-dithiol = an alcohol + [thioredoxin]-disulfide + H2O</text>
        <dbReference type="Rhea" id="RHEA:62620"/>
        <dbReference type="Rhea" id="RHEA-COMP:10698"/>
        <dbReference type="Rhea" id="RHEA-COMP:10700"/>
        <dbReference type="ChEBI" id="CHEBI:15377"/>
        <dbReference type="ChEBI" id="CHEBI:29950"/>
        <dbReference type="ChEBI" id="CHEBI:30879"/>
        <dbReference type="ChEBI" id="CHEBI:35924"/>
        <dbReference type="ChEBI" id="CHEBI:50058"/>
        <dbReference type="EC" id="1.11.1.24"/>
    </reaction>
</comment>
<dbReference type="AlphaFoldDB" id="A0A1L6F7U9"/>
<dbReference type="STRING" id="96773.Tchl_0082"/>
<dbReference type="InterPro" id="IPR018219">
    <property type="entry name" value="Tpx_CS"/>
</dbReference>
<reference evidence="8 9" key="1">
    <citation type="submission" date="2016-12" db="EMBL/GenBank/DDBJ databases">
        <title>Complete genome sequence of Thauera chlorobenzoica, a Betaproteobacterium degrading haloaromatics anaerobically to CO2 and halides.</title>
        <authorList>
            <person name="Goris T."/>
            <person name="Mergelsberg M."/>
            <person name="Boll M."/>
        </authorList>
    </citation>
    <scope>NUCLEOTIDE SEQUENCE [LARGE SCALE GENOMIC DNA]</scope>
    <source>
        <strain evidence="8 9">3CB1</strain>
    </source>
</reference>
<dbReference type="Proteomes" id="UP000185739">
    <property type="component" value="Chromosome"/>
</dbReference>
<proteinExistence type="inferred from homology"/>
<feature type="domain" description="Thioredoxin" evidence="7">
    <location>
        <begin position="63"/>
        <end position="211"/>
    </location>
</feature>
<keyword evidence="4 6" id="KW-1015">Disulfide bond</keyword>
<gene>
    <name evidence="6" type="primary">tpx</name>
    <name evidence="8" type="ORF">Tchl_0082</name>
</gene>
<dbReference type="CDD" id="cd03014">
    <property type="entry name" value="PRX_Atyp2cys"/>
    <property type="match status" value="1"/>
</dbReference>
<name>A0A1L6F7U9_9RHOO</name>
<evidence type="ECO:0000256" key="6">
    <source>
        <dbReference type="HAMAP-Rule" id="MF_00269"/>
    </source>
</evidence>
<dbReference type="Gene3D" id="3.40.30.10">
    <property type="entry name" value="Glutaredoxin"/>
    <property type="match status" value="1"/>
</dbReference>
<dbReference type="PANTHER" id="PTHR43110:SF1">
    <property type="entry name" value="THIOL PEROXIDASE"/>
    <property type="match status" value="1"/>
</dbReference>
<keyword evidence="5 6" id="KW-0676">Redox-active center</keyword>
<comment type="subunit">
    <text evidence="6">Homodimer.</text>
</comment>
<evidence type="ECO:0000256" key="2">
    <source>
        <dbReference type="ARBA" id="ARBA00022862"/>
    </source>
</evidence>
<evidence type="ECO:0000256" key="3">
    <source>
        <dbReference type="ARBA" id="ARBA00023002"/>
    </source>
</evidence>
<evidence type="ECO:0000256" key="4">
    <source>
        <dbReference type="ARBA" id="ARBA00023157"/>
    </source>
</evidence>
<dbReference type="InterPro" id="IPR050455">
    <property type="entry name" value="Tpx_Peroxidase_subfamily"/>
</dbReference>
<dbReference type="PANTHER" id="PTHR43110">
    <property type="entry name" value="THIOL PEROXIDASE"/>
    <property type="match status" value="1"/>
</dbReference>
<dbReference type="HAMAP" id="MF_00269">
    <property type="entry name" value="Tpx"/>
    <property type="match status" value="1"/>
</dbReference>
<dbReference type="Pfam" id="PF08534">
    <property type="entry name" value="Redoxin"/>
    <property type="match status" value="1"/>
</dbReference>
<keyword evidence="3 6" id="KW-0560">Oxidoreductase</keyword>
<sequence length="211" mass="22176">MIAAPTARMPDFSPSRPGRIVYALPFADPQRTSAAAFFNHPEDRLMTTVTLGGNPIDVAGRFPQAGDTAPAFKLTGADLADVGLDAFAGKRKVLNIVPSLDTPVCATSTRKFNEEAGKLADTVVLVVSADLPFAAKRFCETEGLNNVHTLSTFRNPGFAQAYGVAITSGPLAGVTARAVVVIDANDKVVHAQLVPEIKEEPDYAAALAALK</sequence>
<dbReference type="EMBL" id="CP018839">
    <property type="protein sequence ID" value="APR02958.1"/>
    <property type="molecule type" value="Genomic_DNA"/>
</dbReference>
<evidence type="ECO:0000313" key="9">
    <source>
        <dbReference type="Proteomes" id="UP000185739"/>
    </source>
</evidence>
<dbReference type="SUPFAM" id="SSF52833">
    <property type="entry name" value="Thioredoxin-like"/>
    <property type="match status" value="1"/>
</dbReference>
<keyword evidence="2 6" id="KW-0049">Antioxidant</keyword>
<dbReference type="NCBIfam" id="NF001808">
    <property type="entry name" value="PRK00522.1"/>
    <property type="match status" value="1"/>
</dbReference>
<keyword evidence="9" id="KW-1185">Reference proteome</keyword>
<evidence type="ECO:0000313" key="8">
    <source>
        <dbReference type="EMBL" id="APR02958.1"/>
    </source>
</evidence>
<dbReference type="InterPro" id="IPR036249">
    <property type="entry name" value="Thioredoxin-like_sf"/>
</dbReference>
<dbReference type="EC" id="1.11.1.24" evidence="6"/>
<comment type="function">
    <text evidence="6">Thiol-specific peroxidase that catalyzes the reduction of hydrogen peroxide and organic hydroperoxides to water and alcohols, respectively. Plays a role in cell protection against oxidative stress by detoxifying peroxides.</text>
</comment>
<comment type="similarity">
    <text evidence="6">Belongs to the peroxiredoxin family. Tpx subfamily.</text>
</comment>
<evidence type="ECO:0000256" key="1">
    <source>
        <dbReference type="ARBA" id="ARBA00022559"/>
    </source>
</evidence>
<dbReference type="InterPro" id="IPR002065">
    <property type="entry name" value="TPX"/>
</dbReference>
<dbReference type="InterPro" id="IPR013766">
    <property type="entry name" value="Thioredoxin_domain"/>
</dbReference>
<keyword evidence="1 6" id="KW-0575">Peroxidase</keyword>